<dbReference type="EMBL" id="KI894034">
    <property type="protein sequence ID" value="OBR82954.1"/>
    <property type="molecule type" value="Genomic_DNA"/>
</dbReference>
<accession>A0A1A5ZYS3</accession>
<gene>
    <name evidence="1" type="ORF">I303_06512</name>
</gene>
<name>A0A1A5ZYS3_9TREE</name>
<sequence>MVRTLTIAPIPNPPKSSNLIHVTFHIQKSAILLSVPSSSTINSLKSQLIPALQPLSSTLPKSIPKSPSDIQLWEYKDAIEGQDPSQDKQIHNLESASGVGGKSIASLGWERWKTVFISLKDAEGEFSKPVYTIPDVEDEDPDGSEAQ</sequence>
<reference evidence="1" key="1">
    <citation type="submission" date="2013-07" db="EMBL/GenBank/DDBJ databases">
        <title>The Genome Sequence of Cryptococcus dejecticola CBS10117.</title>
        <authorList>
            <consortium name="The Broad Institute Genome Sequencing Platform"/>
            <person name="Cuomo C."/>
            <person name="Litvintseva A."/>
            <person name="Chen Y."/>
            <person name="Heitman J."/>
            <person name="Sun S."/>
            <person name="Springer D."/>
            <person name="Dromer F."/>
            <person name="Young S.K."/>
            <person name="Zeng Q."/>
            <person name="Gargeya S."/>
            <person name="Fitzgerald M."/>
            <person name="Abouelleil A."/>
            <person name="Alvarado L."/>
            <person name="Berlin A.M."/>
            <person name="Chapman S.B."/>
            <person name="Dewar J."/>
            <person name="Goldberg J."/>
            <person name="Griggs A."/>
            <person name="Gujja S."/>
            <person name="Hansen M."/>
            <person name="Howarth C."/>
            <person name="Imamovic A."/>
            <person name="Larimer J."/>
            <person name="McCowan C."/>
            <person name="Murphy C."/>
            <person name="Pearson M."/>
            <person name="Priest M."/>
            <person name="Roberts A."/>
            <person name="Saif S."/>
            <person name="Shea T."/>
            <person name="Sykes S."/>
            <person name="Wortman J."/>
            <person name="Nusbaum C."/>
            <person name="Birren B."/>
        </authorList>
    </citation>
    <scope>NUCLEOTIDE SEQUENCE [LARGE SCALE GENOMIC DNA]</scope>
    <source>
        <strain evidence="1">CBS 10117</strain>
    </source>
</reference>
<dbReference type="AlphaFoldDB" id="A0A1A5ZYS3"/>
<dbReference type="OrthoDB" id="2574887at2759"/>
<evidence type="ECO:0000313" key="1">
    <source>
        <dbReference type="EMBL" id="OBR82954.1"/>
    </source>
</evidence>
<dbReference type="VEuPathDB" id="FungiDB:I303_06512"/>
<proteinExistence type="predicted"/>
<protein>
    <submittedName>
        <fullName evidence="1">Uncharacterized protein</fullName>
    </submittedName>
</protein>
<organism evidence="1">
    <name type="scientific">Kwoniella dejecticola CBS 10117</name>
    <dbReference type="NCBI Taxonomy" id="1296121"/>
    <lineage>
        <taxon>Eukaryota</taxon>
        <taxon>Fungi</taxon>
        <taxon>Dikarya</taxon>
        <taxon>Basidiomycota</taxon>
        <taxon>Agaricomycotina</taxon>
        <taxon>Tremellomycetes</taxon>
        <taxon>Tremellales</taxon>
        <taxon>Cryptococcaceae</taxon>
        <taxon>Kwoniella</taxon>
    </lineage>
</organism>